<reference evidence="3 4" key="1">
    <citation type="submission" date="2018-11" db="EMBL/GenBank/DDBJ databases">
        <title>Genome sequencing of Paenibacillus sp. KCOM 3021 (= ChDC PVNT-B20).</title>
        <authorList>
            <person name="Kook J.-K."/>
            <person name="Park S.-N."/>
            <person name="Lim Y.K."/>
        </authorList>
    </citation>
    <scope>NUCLEOTIDE SEQUENCE [LARGE SCALE GENOMIC DNA]</scope>
    <source>
        <strain evidence="3 4">KCOM 3021</strain>
    </source>
</reference>
<dbReference type="OrthoDB" id="2005648at2"/>
<dbReference type="EMBL" id="RRCN01000001">
    <property type="protein sequence ID" value="RRJ62549.1"/>
    <property type="molecule type" value="Genomic_DNA"/>
</dbReference>
<comment type="caution">
    <text evidence="3">The sequence shown here is derived from an EMBL/GenBank/DDBJ whole genome shotgun (WGS) entry which is preliminary data.</text>
</comment>
<feature type="chain" id="PRO_5018209680" evidence="1">
    <location>
        <begin position="23"/>
        <end position="312"/>
    </location>
</feature>
<feature type="signal peptide" evidence="1">
    <location>
        <begin position="1"/>
        <end position="22"/>
    </location>
</feature>
<dbReference type="SUPFAM" id="SSF55383">
    <property type="entry name" value="Copper amine oxidase, domain N"/>
    <property type="match status" value="1"/>
</dbReference>
<evidence type="ECO:0000256" key="1">
    <source>
        <dbReference type="SAM" id="SignalP"/>
    </source>
</evidence>
<gene>
    <name evidence="3" type="ORF">EHV15_05965</name>
</gene>
<dbReference type="Pfam" id="PF07833">
    <property type="entry name" value="Cu_amine_oxidN1"/>
    <property type="match status" value="1"/>
</dbReference>
<accession>A0A3P3TYW1</accession>
<name>A0A3P3TYW1_9BACL</name>
<dbReference type="Proteomes" id="UP000267017">
    <property type="component" value="Unassembled WGS sequence"/>
</dbReference>
<evidence type="ECO:0000259" key="2">
    <source>
        <dbReference type="Pfam" id="PF07833"/>
    </source>
</evidence>
<feature type="domain" description="Copper amine oxidase-like N-terminal" evidence="2">
    <location>
        <begin position="30"/>
        <end position="139"/>
    </location>
</feature>
<keyword evidence="1" id="KW-0732">Signal</keyword>
<sequence>MRFKVSLLGLLLFVSMVPAALAAENIQLDFNGKLAETSAKPVNKDGSVYVPIRVVEEIEGLTISSWDNATKSLTIAQSGTDAALTLKVGEKTAQKGSQTIGMSQPAQVINNRVMVPLRFVAEAFDADVAWNPDSKTVYVAKTTEQQKKSLHSGDLTAARLAALNLPRISSLPDLDFSGDSLGTWSIYFPEGEYKSFFSISNQVISYYRITDNAAQLIWEAALALDAKQSKESTFYAKGIFKEQGTRPEIKTNLVFYDISTHAGQAQYGRIHTDGTVEQLGTKEMNNLDELFPIEEENAGVSPLRLEGTSGVK</sequence>
<dbReference type="InterPro" id="IPR036582">
    <property type="entry name" value="Mao_N_sf"/>
</dbReference>
<organism evidence="3 4">
    <name type="scientific">Paenibacillus oralis</name>
    <dbReference type="NCBI Taxonomy" id="2490856"/>
    <lineage>
        <taxon>Bacteria</taxon>
        <taxon>Bacillati</taxon>
        <taxon>Bacillota</taxon>
        <taxon>Bacilli</taxon>
        <taxon>Bacillales</taxon>
        <taxon>Paenibacillaceae</taxon>
        <taxon>Paenibacillus</taxon>
    </lineage>
</organism>
<proteinExistence type="predicted"/>
<evidence type="ECO:0000313" key="4">
    <source>
        <dbReference type="Proteomes" id="UP000267017"/>
    </source>
</evidence>
<dbReference type="Gene3D" id="3.30.457.10">
    <property type="entry name" value="Copper amine oxidase-like, N-terminal domain"/>
    <property type="match status" value="1"/>
</dbReference>
<evidence type="ECO:0000313" key="3">
    <source>
        <dbReference type="EMBL" id="RRJ62549.1"/>
    </source>
</evidence>
<protein>
    <submittedName>
        <fullName evidence="3">Copper amine oxidase N-terminal domain-containing protein</fullName>
    </submittedName>
</protein>
<dbReference type="InterPro" id="IPR012854">
    <property type="entry name" value="Cu_amine_oxidase-like_N"/>
</dbReference>
<dbReference type="AlphaFoldDB" id="A0A3P3TYW1"/>
<keyword evidence="4" id="KW-1185">Reference proteome</keyword>